<organism evidence="1 2">
    <name type="scientific">Sphaerobolus stellatus (strain SS14)</name>
    <dbReference type="NCBI Taxonomy" id="990650"/>
    <lineage>
        <taxon>Eukaryota</taxon>
        <taxon>Fungi</taxon>
        <taxon>Dikarya</taxon>
        <taxon>Basidiomycota</taxon>
        <taxon>Agaricomycotina</taxon>
        <taxon>Agaricomycetes</taxon>
        <taxon>Phallomycetidae</taxon>
        <taxon>Geastrales</taxon>
        <taxon>Sphaerobolaceae</taxon>
        <taxon>Sphaerobolus</taxon>
    </lineage>
</organism>
<reference evidence="1 2" key="1">
    <citation type="submission" date="2014-06" db="EMBL/GenBank/DDBJ databases">
        <title>Evolutionary Origins and Diversification of the Mycorrhizal Mutualists.</title>
        <authorList>
            <consortium name="DOE Joint Genome Institute"/>
            <consortium name="Mycorrhizal Genomics Consortium"/>
            <person name="Kohler A."/>
            <person name="Kuo A."/>
            <person name="Nagy L.G."/>
            <person name="Floudas D."/>
            <person name="Copeland A."/>
            <person name="Barry K.W."/>
            <person name="Cichocki N."/>
            <person name="Veneault-Fourrey C."/>
            <person name="LaButti K."/>
            <person name="Lindquist E.A."/>
            <person name="Lipzen A."/>
            <person name="Lundell T."/>
            <person name="Morin E."/>
            <person name="Murat C."/>
            <person name="Riley R."/>
            <person name="Ohm R."/>
            <person name="Sun H."/>
            <person name="Tunlid A."/>
            <person name="Henrissat B."/>
            <person name="Grigoriev I.V."/>
            <person name="Hibbett D.S."/>
            <person name="Martin F."/>
        </authorList>
    </citation>
    <scope>NUCLEOTIDE SEQUENCE [LARGE SCALE GENOMIC DNA]</scope>
    <source>
        <strain evidence="1 2">SS14</strain>
    </source>
</reference>
<gene>
    <name evidence="1" type="ORF">M422DRAFT_276533</name>
</gene>
<sequence>MCDPLFLDIEWVSQMHVWLMWGHIYANTGWHLKTMDFLILGKVLQSDSNIAANALLAIALSNKIDIGGQNLVQLTRPENIASIHQAILQRGINASITRYWNWIGDTDDDKVTPNREIFLHFLARKDDRRDRPVAFTVKELAHLLSTQSVGMYHLTMCLSKNDAAVSDILPLLVSLNWRQTSHNVLQQYIQILLTFSNHSKEKVVYTALYGLSRIPYRMLTVLTPGWTAAEEEEKPESEKTLDIVVQIIPPQILVLSREFTDSLRSKLIHLSALNGKHPMESFHIKPKYWLVRDQSISVLMNIILKRIEIDSYEHRRKWYWDETDGWFFERHEDWFKNWLKGWFEDWFESGLDHYWEYCGANRDRHAHGFWDRCSHEFLTETAGITSRPLADLHSGKSTTSTHPILLKKIYLCWFIWCTVYADCEGVGYRQRVPVSLFLKCLAVLNRLTLEAYALKINDTLNWKLRLGAMKIIEALKVCFKKHPWALDLKDTDKTWIKLE</sequence>
<keyword evidence="2" id="KW-1185">Reference proteome</keyword>
<evidence type="ECO:0000313" key="1">
    <source>
        <dbReference type="EMBL" id="KIJ22972.1"/>
    </source>
</evidence>
<dbReference type="AlphaFoldDB" id="A0A0C9U1S9"/>
<protein>
    <submittedName>
        <fullName evidence="1">Uncharacterized protein</fullName>
    </submittedName>
</protein>
<dbReference type="HOGENOM" id="CLU_546489_0_0_1"/>
<evidence type="ECO:0000313" key="2">
    <source>
        <dbReference type="Proteomes" id="UP000054279"/>
    </source>
</evidence>
<dbReference type="Proteomes" id="UP000054279">
    <property type="component" value="Unassembled WGS sequence"/>
</dbReference>
<accession>A0A0C9U1S9</accession>
<dbReference type="EMBL" id="KN837857">
    <property type="protein sequence ID" value="KIJ22972.1"/>
    <property type="molecule type" value="Genomic_DNA"/>
</dbReference>
<proteinExistence type="predicted"/>
<name>A0A0C9U1S9_SPHS4</name>